<evidence type="ECO:0000313" key="1">
    <source>
        <dbReference type="EMBL" id="KZP17610.1"/>
    </source>
</evidence>
<dbReference type="Proteomes" id="UP000076532">
    <property type="component" value="Unassembled WGS sequence"/>
</dbReference>
<keyword evidence="2" id="KW-1185">Reference proteome</keyword>
<sequence length="78" mass="8457">MLWSVPVRSLGKVLRAMGASVRGCFFAAEAALDPGGETTRWNIALGYIASDPDPPKARWQLLPLRMAVPLIQILPRAA</sequence>
<reference evidence="1 2" key="1">
    <citation type="journal article" date="2016" name="Mol. Biol. Evol.">
        <title>Comparative Genomics of Early-Diverging Mushroom-Forming Fungi Provides Insights into the Origins of Lignocellulose Decay Capabilities.</title>
        <authorList>
            <person name="Nagy L.G."/>
            <person name="Riley R."/>
            <person name="Tritt A."/>
            <person name="Adam C."/>
            <person name="Daum C."/>
            <person name="Floudas D."/>
            <person name="Sun H."/>
            <person name="Yadav J.S."/>
            <person name="Pangilinan J."/>
            <person name="Larsson K.H."/>
            <person name="Matsuura K."/>
            <person name="Barry K."/>
            <person name="Labutti K."/>
            <person name="Kuo R."/>
            <person name="Ohm R.A."/>
            <person name="Bhattacharya S.S."/>
            <person name="Shirouzu T."/>
            <person name="Yoshinaga Y."/>
            <person name="Martin F.M."/>
            <person name="Grigoriev I.V."/>
            <person name="Hibbett D.S."/>
        </authorList>
    </citation>
    <scope>NUCLEOTIDE SEQUENCE [LARGE SCALE GENOMIC DNA]</scope>
    <source>
        <strain evidence="1 2">CBS 109695</strain>
    </source>
</reference>
<dbReference type="EMBL" id="KV417581">
    <property type="protein sequence ID" value="KZP17610.1"/>
    <property type="molecule type" value="Genomic_DNA"/>
</dbReference>
<protein>
    <submittedName>
        <fullName evidence="1">Uncharacterized protein</fullName>
    </submittedName>
</protein>
<organism evidence="1 2">
    <name type="scientific">Athelia psychrophila</name>
    <dbReference type="NCBI Taxonomy" id="1759441"/>
    <lineage>
        <taxon>Eukaryota</taxon>
        <taxon>Fungi</taxon>
        <taxon>Dikarya</taxon>
        <taxon>Basidiomycota</taxon>
        <taxon>Agaricomycotina</taxon>
        <taxon>Agaricomycetes</taxon>
        <taxon>Agaricomycetidae</taxon>
        <taxon>Atheliales</taxon>
        <taxon>Atheliaceae</taxon>
        <taxon>Athelia</taxon>
    </lineage>
</organism>
<dbReference type="AlphaFoldDB" id="A0A166G9L6"/>
<gene>
    <name evidence="1" type="ORF">FIBSPDRAFT_864813</name>
</gene>
<name>A0A166G9L6_9AGAM</name>
<evidence type="ECO:0000313" key="2">
    <source>
        <dbReference type="Proteomes" id="UP000076532"/>
    </source>
</evidence>
<accession>A0A166G9L6</accession>
<proteinExistence type="predicted"/>